<organism evidence="1">
    <name type="scientific">bioreactor metagenome</name>
    <dbReference type="NCBI Taxonomy" id="1076179"/>
    <lineage>
        <taxon>unclassified sequences</taxon>
        <taxon>metagenomes</taxon>
        <taxon>ecological metagenomes</taxon>
    </lineage>
</organism>
<evidence type="ECO:0000313" key="1">
    <source>
        <dbReference type="EMBL" id="MPM69626.1"/>
    </source>
</evidence>
<sequence length="60" mass="6907">MKYDAEYRVGKTRVFIVSPENEARLGRKMTEEEKQIILDDISEKASRIAYSIATKKQASI</sequence>
<gene>
    <name evidence="1" type="ORF">SDC9_116574</name>
</gene>
<accession>A0A645BVU5</accession>
<reference evidence="1" key="1">
    <citation type="submission" date="2019-08" db="EMBL/GenBank/DDBJ databases">
        <authorList>
            <person name="Kucharzyk K."/>
            <person name="Murdoch R.W."/>
            <person name="Higgins S."/>
            <person name="Loffler F."/>
        </authorList>
    </citation>
    <scope>NUCLEOTIDE SEQUENCE</scope>
</reference>
<protein>
    <submittedName>
        <fullName evidence="1">Uncharacterized protein</fullName>
    </submittedName>
</protein>
<comment type="caution">
    <text evidence="1">The sequence shown here is derived from an EMBL/GenBank/DDBJ whole genome shotgun (WGS) entry which is preliminary data.</text>
</comment>
<name>A0A645BVU5_9ZZZZ</name>
<proteinExistence type="predicted"/>
<dbReference type="AlphaFoldDB" id="A0A645BVU5"/>
<dbReference type="EMBL" id="VSSQ01022984">
    <property type="protein sequence ID" value="MPM69626.1"/>
    <property type="molecule type" value="Genomic_DNA"/>
</dbReference>